<dbReference type="SUPFAM" id="SSF52283">
    <property type="entry name" value="Formate/glycerate dehydrogenase catalytic domain-like"/>
    <property type="match status" value="1"/>
</dbReference>
<sequence length="326" mass="34091">MSRTDLPSPARIVFLDRESLPTETVLRSPDFPHAFVAFERSAPDEVAERIADADIVITNKVPVRAEAIAGADRLRLIAVSATGTDMVDLKACAAHGIVVSNVRDYACTTVPEHTFALIFALRRSLLAYHQSVRGGRWQTASQFCFLDHPIGDLAGSTIGIIGGGALGGAVGDIARALGMTVLFAGRKGATPAEGKVAFEEVLARGDVITLHVPLTPETRGMIGAPEFALMARHPILINTARGGLVDETALGAALASGQIAGAGFDVASAEPPPADHPLMALLDHPNFILTPHVAWASRDGAQALADQTIDNIEAFHAGAPRNVVGG</sequence>
<dbReference type="InterPro" id="IPR006139">
    <property type="entry name" value="D-isomer_2_OHA_DH_cat_dom"/>
</dbReference>
<dbReference type="SUPFAM" id="SSF51735">
    <property type="entry name" value="NAD(P)-binding Rossmann-fold domains"/>
    <property type="match status" value="1"/>
</dbReference>
<dbReference type="EMBL" id="FMXQ01000001">
    <property type="protein sequence ID" value="SDB07066.1"/>
    <property type="molecule type" value="Genomic_DNA"/>
</dbReference>
<evidence type="ECO:0000259" key="6">
    <source>
        <dbReference type="Pfam" id="PF02826"/>
    </source>
</evidence>
<protein>
    <submittedName>
        <fullName evidence="7">Glycerate dehydrogenase</fullName>
    </submittedName>
</protein>
<dbReference type="InterPro" id="IPR006140">
    <property type="entry name" value="D-isomer_DH_NAD-bd"/>
</dbReference>
<proteinExistence type="inferred from homology"/>
<keyword evidence="3" id="KW-0520">NAD</keyword>
<dbReference type="OrthoDB" id="9793626at2"/>
<keyword evidence="2 4" id="KW-0560">Oxidoreductase</keyword>
<dbReference type="GO" id="GO:0016616">
    <property type="term" value="F:oxidoreductase activity, acting on the CH-OH group of donors, NAD or NADP as acceptor"/>
    <property type="evidence" value="ECO:0007669"/>
    <property type="project" value="InterPro"/>
</dbReference>
<evidence type="ECO:0000256" key="2">
    <source>
        <dbReference type="ARBA" id="ARBA00023002"/>
    </source>
</evidence>
<comment type="similarity">
    <text evidence="1 4">Belongs to the D-isomer specific 2-hydroxyacid dehydrogenase family.</text>
</comment>
<dbReference type="InterPro" id="IPR036291">
    <property type="entry name" value="NAD(P)-bd_dom_sf"/>
</dbReference>
<name>A0A1G6AFI2_9HYPH</name>
<keyword evidence="8" id="KW-1185">Reference proteome</keyword>
<feature type="domain" description="D-isomer specific 2-hydroxyacid dehydrogenase catalytic" evidence="5">
    <location>
        <begin position="40"/>
        <end position="324"/>
    </location>
</feature>
<evidence type="ECO:0000256" key="4">
    <source>
        <dbReference type="RuleBase" id="RU003719"/>
    </source>
</evidence>
<dbReference type="STRING" id="665467.SAMN02982931_00540"/>
<evidence type="ECO:0000313" key="8">
    <source>
        <dbReference type="Proteomes" id="UP000199071"/>
    </source>
</evidence>
<dbReference type="PANTHER" id="PTHR43761">
    <property type="entry name" value="D-ISOMER SPECIFIC 2-HYDROXYACID DEHYDROGENASE FAMILY PROTEIN (AFU_ORTHOLOGUE AFUA_1G13630)"/>
    <property type="match status" value="1"/>
</dbReference>
<dbReference type="GO" id="GO:0051287">
    <property type="term" value="F:NAD binding"/>
    <property type="evidence" value="ECO:0007669"/>
    <property type="project" value="InterPro"/>
</dbReference>
<organism evidence="7 8">
    <name type="scientific">Bauldia litoralis</name>
    <dbReference type="NCBI Taxonomy" id="665467"/>
    <lineage>
        <taxon>Bacteria</taxon>
        <taxon>Pseudomonadati</taxon>
        <taxon>Pseudomonadota</taxon>
        <taxon>Alphaproteobacteria</taxon>
        <taxon>Hyphomicrobiales</taxon>
        <taxon>Kaistiaceae</taxon>
        <taxon>Bauldia</taxon>
    </lineage>
</organism>
<feature type="domain" description="D-isomer specific 2-hydroxyacid dehydrogenase NAD-binding" evidence="6">
    <location>
        <begin position="115"/>
        <end position="294"/>
    </location>
</feature>
<evidence type="ECO:0000313" key="7">
    <source>
        <dbReference type="EMBL" id="SDB07066.1"/>
    </source>
</evidence>
<evidence type="ECO:0000259" key="5">
    <source>
        <dbReference type="Pfam" id="PF00389"/>
    </source>
</evidence>
<dbReference type="PANTHER" id="PTHR43761:SF1">
    <property type="entry name" value="D-ISOMER SPECIFIC 2-HYDROXYACID DEHYDROGENASE CATALYTIC DOMAIN-CONTAINING PROTEIN-RELATED"/>
    <property type="match status" value="1"/>
</dbReference>
<dbReference type="Pfam" id="PF02826">
    <property type="entry name" value="2-Hacid_dh_C"/>
    <property type="match status" value="1"/>
</dbReference>
<reference evidence="7 8" key="1">
    <citation type="submission" date="2016-10" db="EMBL/GenBank/DDBJ databases">
        <authorList>
            <person name="de Groot N.N."/>
        </authorList>
    </citation>
    <scope>NUCLEOTIDE SEQUENCE [LARGE SCALE GENOMIC DNA]</scope>
    <source>
        <strain evidence="7 8">ATCC 35022</strain>
    </source>
</reference>
<dbReference type="Proteomes" id="UP000199071">
    <property type="component" value="Unassembled WGS sequence"/>
</dbReference>
<accession>A0A1G6AFI2</accession>
<dbReference type="AlphaFoldDB" id="A0A1G6AFI2"/>
<evidence type="ECO:0000256" key="1">
    <source>
        <dbReference type="ARBA" id="ARBA00005854"/>
    </source>
</evidence>
<dbReference type="RefSeq" id="WP_090874642.1">
    <property type="nucleotide sequence ID" value="NZ_FMXQ01000001.1"/>
</dbReference>
<dbReference type="InterPro" id="IPR050418">
    <property type="entry name" value="D-iso_2-hydroxyacid_DH_PdxB"/>
</dbReference>
<dbReference type="CDD" id="cd12162">
    <property type="entry name" value="2-Hacid_dh_4"/>
    <property type="match status" value="1"/>
</dbReference>
<gene>
    <name evidence="7" type="ORF">SAMN02982931_00540</name>
</gene>
<evidence type="ECO:0000256" key="3">
    <source>
        <dbReference type="ARBA" id="ARBA00023027"/>
    </source>
</evidence>
<dbReference type="Pfam" id="PF00389">
    <property type="entry name" value="2-Hacid_dh"/>
    <property type="match status" value="1"/>
</dbReference>
<dbReference type="Gene3D" id="3.40.50.720">
    <property type="entry name" value="NAD(P)-binding Rossmann-like Domain"/>
    <property type="match status" value="2"/>
</dbReference>